<dbReference type="AlphaFoldDB" id="A0AAD1QX00"/>
<dbReference type="EMBL" id="OW240912">
    <property type="protein sequence ID" value="CAH2218519.1"/>
    <property type="molecule type" value="Genomic_DNA"/>
</dbReference>
<sequence>LALFILTHTYFSFNNEVYLQTMGSAMGTKMAPQYANLLMEDLEQRFLKIQFSTTMLRSQSNLPK</sequence>
<dbReference type="Proteomes" id="UP001295444">
    <property type="component" value="Chromosome 01"/>
</dbReference>
<dbReference type="PANTHER" id="PTHR21301:SF10">
    <property type="entry name" value="REVERSE TRANSCRIPTASE DOMAIN-CONTAINING PROTEIN"/>
    <property type="match status" value="1"/>
</dbReference>
<proteinExistence type="predicted"/>
<accession>A0AAD1QX00</accession>
<evidence type="ECO:0000313" key="1">
    <source>
        <dbReference type="EMBL" id="CAH2218519.1"/>
    </source>
</evidence>
<dbReference type="PANTHER" id="PTHR21301">
    <property type="entry name" value="REVERSE TRANSCRIPTASE"/>
    <property type="match status" value="1"/>
</dbReference>
<name>A0AAD1QX00_PELCU</name>
<gene>
    <name evidence="1" type="ORF">PECUL_23A030662</name>
</gene>
<organism evidence="1 2">
    <name type="scientific">Pelobates cultripes</name>
    <name type="common">Western spadefoot toad</name>
    <dbReference type="NCBI Taxonomy" id="61616"/>
    <lineage>
        <taxon>Eukaryota</taxon>
        <taxon>Metazoa</taxon>
        <taxon>Chordata</taxon>
        <taxon>Craniata</taxon>
        <taxon>Vertebrata</taxon>
        <taxon>Euteleostomi</taxon>
        <taxon>Amphibia</taxon>
        <taxon>Batrachia</taxon>
        <taxon>Anura</taxon>
        <taxon>Pelobatoidea</taxon>
        <taxon>Pelobatidae</taxon>
        <taxon>Pelobates</taxon>
    </lineage>
</organism>
<reference evidence="1" key="1">
    <citation type="submission" date="2022-03" db="EMBL/GenBank/DDBJ databases">
        <authorList>
            <person name="Alioto T."/>
            <person name="Alioto T."/>
            <person name="Gomez Garrido J."/>
        </authorList>
    </citation>
    <scope>NUCLEOTIDE SEQUENCE</scope>
</reference>
<feature type="non-terminal residue" evidence="1">
    <location>
        <position position="1"/>
    </location>
</feature>
<keyword evidence="2" id="KW-1185">Reference proteome</keyword>
<protein>
    <submittedName>
        <fullName evidence="1">Uncharacterized protein</fullName>
    </submittedName>
</protein>
<evidence type="ECO:0000313" key="2">
    <source>
        <dbReference type="Proteomes" id="UP001295444"/>
    </source>
</evidence>
<feature type="non-terminal residue" evidence="1">
    <location>
        <position position="64"/>
    </location>
</feature>